<proteinExistence type="predicted"/>
<name>A0AAN7X8W9_ELEMC</name>
<sequence>MDMVLQSGALCCVSSQIICAYSKRRGRVSISDKGLSRAAAAVHKASVELKGGIQRIDSSLIGTPVAESG</sequence>
<gene>
    <name evidence="1" type="ORF">PBY51_007322</name>
</gene>
<dbReference type="EMBL" id="JAUZQC010000017">
    <property type="protein sequence ID" value="KAK5855664.1"/>
    <property type="molecule type" value="Genomic_DNA"/>
</dbReference>
<keyword evidence="2" id="KW-1185">Reference proteome</keyword>
<reference evidence="1 2" key="1">
    <citation type="journal article" date="2023" name="Genes (Basel)">
        <title>Chromosome-Level Genome Assembly and Circadian Gene Repertoire of the Patagonia Blennie Eleginops maclovinus-The Closest Ancestral Proxy of Antarctic Cryonotothenioids.</title>
        <authorList>
            <person name="Cheng C.C."/>
            <person name="Rivera-Colon A.G."/>
            <person name="Minhas B.F."/>
            <person name="Wilson L."/>
            <person name="Rayamajhi N."/>
            <person name="Vargas-Chacoff L."/>
            <person name="Catchen J.M."/>
        </authorList>
    </citation>
    <scope>NUCLEOTIDE SEQUENCE [LARGE SCALE GENOMIC DNA]</scope>
    <source>
        <strain evidence="1">JMC-PN-2008</strain>
    </source>
</reference>
<reference evidence="1 2" key="2">
    <citation type="journal article" date="2023" name="Mol. Biol. Evol.">
        <title>Genomics of Secondarily Temperate Adaptation in the Only Non-Antarctic Icefish.</title>
        <authorList>
            <person name="Rivera-Colon A.G."/>
            <person name="Rayamajhi N."/>
            <person name="Minhas B.F."/>
            <person name="Madrigal G."/>
            <person name="Bilyk K.T."/>
            <person name="Yoon V."/>
            <person name="Hune M."/>
            <person name="Gregory S."/>
            <person name="Cheng C.H.C."/>
            <person name="Catchen J.M."/>
        </authorList>
    </citation>
    <scope>NUCLEOTIDE SEQUENCE [LARGE SCALE GENOMIC DNA]</scope>
    <source>
        <strain evidence="1">JMC-PN-2008</strain>
    </source>
</reference>
<comment type="caution">
    <text evidence="1">The sequence shown here is derived from an EMBL/GenBank/DDBJ whole genome shotgun (WGS) entry which is preliminary data.</text>
</comment>
<dbReference type="Proteomes" id="UP001346869">
    <property type="component" value="Unassembled WGS sequence"/>
</dbReference>
<accession>A0AAN7X8W9</accession>
<evidence type="ECO:0000313" key="1">
    <source>
        <dbReference type="EMBL" id="KAK5855664.1"/>
    </source>
</evidence>
<evidence type="ECO:0000313" key="2">
    <source>
        <dbReference type="Proteomes" id="UP001346869"/>
    </source>
</evidence>
<organism evidence="1 2">
    <name type="scientific">Eleginops maclovinus</name>
    <name type="common">Patagonian blennie</name>
    <name type="synonym">Eleginus maclovinus</name>
    <dbReference type="NCBI Taxonomy" id="56733"/>
    <lineage>
        <taxon>Eukaryota</taxon>
        <taxon>Metazoa</taxon>
        <taxon>Chordata</taxon>
        <taxon>Craniata</taxon>
        <taxon>Vertebrata</taxon>
        <taxon>Euteleostomi</taxon>
        <taxon>Actinopterygii</taxon>
        <taxon>Neopterygii</taxon>
        <taxon>Teleostei</taxon>
        <taxon>Neoteleostei</taxon>
        <taxon>Acanthomorphata</taxon>
        <taxon>Eupercaria</taxon>
        <taxon>Perciformes</taxon>
        <taxon>Notothenioidei</taxon>
        <taxon>Eleginopidae</taxon>
        <taxon>Eleginops</taxon>
    </lineage>
</organism>
<protein>
    <submittedName>
        <fullName evidence="1">Uncharacterized protein</fullName>
    </submittedName>
</protein>
<dbReference type="AlphaFoldDB" id="A0AAN7X8W9"/>